<name>A0A9R1UK55_LACSA</name>
<accession>A0A9R1UK55</accession>
<dbReference type="PANTHER" id="PTHR33401">
    <property type="entry name" value="LIGHT-HARVESTING COMPLEX-LIKE PROTEIN OHP2, CHLOROPLASTIC"/>
    <property type="match status" value="1"/>
</dbReference>
<organism evidence="2 3">
    <name type="scientific">Lactuca sativa</name>
    <name type="common">Garden lettuce</name>
    <dbReference type="NCBI Taxonomy" id="4236"/>
    <lineage>
        <taxon>Eukaryota</taxon>
        <taxon>Viridiplantae</taxon>
        <taxon>Streptophyta</taxon>
        <taxon>Embryophyta</taxon>
        <taxon>Tracheophyta</taxon>
        <taxon>Spermatophyta</taxon>
        <taxon>Magnoliopsida</taxon>
        <taxon>eudicotyledons</taxon>
        <taxon>Gunneridae</taxon>
        <taxon>Pentapetalae</taxon>
        <taxon>asterids</taxon>
        <taxon>campanulids</taxon>
        <taxon>Asterales</taxon>
        <taxon>Asteraceae</taxon>
        <taxon>Cichorioideae</taxon>
        <taxon>Cichorieae</taxon>
        <taxon>Lactucinae</taxon>
        <taxon>Lactuca</taxon>
    </lineage>
</organism>
<evidence type="ECO:0000313" key="3">
    <source>
        <dbReference type="Proteomes" id="UP000235145"/>
    </source>
</evidence>
<reference evidence="2 3" key="1">
    <citation type="journal article" date="2017" name="Nat. Commun.">
        <title>Genome assembly with in vitro proximity ligation data and whole-genome triplication in lettuce.</title>
        <authorList>
            <person name="Reyes-Chin-Wo S."/>
            <person name="Wang Z."/>
            <person name="Yang X."/>
            <person name="Kozik A."/>
            <person name="Arikit S."/>
            <person name="Song C."/>
            <person name="Xia L."/>
            <person name="Froenicke L."/>
            <person name="Lavelle D.O."/>
            <person name="Truco M.J."/>
            <person name="Xia R."/>
            <person name="Zhu S."/>
            <person name="Xu C."/>
            <person name="Xu H."/>
            <person name="Xu X."/>
            <person name="Cox K."/>
            <person name="Korf I."/>
            <person name="Meyers B.C."/>
            <person name="Michelmore R.W."/>
        </authorList>
    </citation>
    <scope>NUCLEOTIDE SEQUENCE [LARGE SCALE GENOMIC DNA]</scope>
    <source>
        <strain evidence="3">cv. Salinas</strain>
        <tissue evidence="2">Seedlings</tissue>
    </source>
</reference>
<gene>
    <name evidence="2" type="ORF">LSAT_V11C900471210</name>
</gene>
<dbReference type="Proteomes" id="UP000235145">
    <property type="component" value="Unassembled WGS sequence"/>
</dbReference>
<dbReference type="EMBL" id="NBSK02000009">
    <property type="protein sequence ID" value="KAJ0188478.1"/>
    <property type="molecule type" value="Genomic_DNA"/>
</dbReference>
<evidence type="ECO:0000256" key="1">
    <source>
        <dbReference type="SAM" id="MobiDB-lite"/>
    </source>
</evidence>
<comment type="caution">
    <text evidence="2">The sequence shown here is derived from an EMBL/GenBank/DDBJ whole genome shotgun (WGS) entry which is preliminary data.</text>
</comment>
<feature type="region of interest" description="Disordered" evidence="1">
    <location>
        <begin position="139"/>
        <end position="173"/>
    </location>
</feature>
<dbReference type="PANTHER" id="PTHR33401:SF3">
    <property type="entry name" value="LOW AFFINITY POTASSIUM TRANSPORT SYSTEM PROTEIN"/>
    <property type="match status" value="1"/>
</dbReference>
<feature type="compositionally biased region" description="Basic and acidic residues" evidence="1">
    <location>
        <begin position="161"/>
        <end position="173"/>
    </location>
</feature>
<proteinExistence type="predicted"/>
<evidence type="ECO:0000313" key="2">
    <source>
        <dbReference type="EMBL" id="KAJ0188478.1"/>
    </source>
</evidence>
<sequence>MVRAHILQAYPTRKRSEYNSAVFFVSEDSPAIGGKWNIISDEKAPTYELSKIYSIATLGSIHCFDCCLSSFIPVYTEVHMMSRTDATDSELFFILSTIVMLVDIKPDPDLQLASTKSHLVHGCTSFICFGRAATGLESSPSHLKLDPSLHPQPQPQPQPQDDLKHSPDSEKVTKTCTSDLDLDNFENKNGDALKSSLKRPKTSVIASVDVNGGECKNECGDTETRKVQWTDVFGGELFEIREFEPSEHDGSDDESNWNEGTCTCMIM</sequence>
<dbReference type="AlphaFoldDB" id="A0A9R1UK55"/>
<protein>
    <submittedName>
        <fullName evidence="2">Uncharacterized protein</fullName>
    </submittedName>
</protein>
<keyword evidence="3" id="KW-1185">Reference proteome</keyword>